<keyword evidence="7" id="KW-1133">Transmembrane helix</keyword>
<comment type="subcellular location">
    <subcellularLocation>
        <location evidence="1">Mitochondrion inner membrane</location>
        <topology evidence="1">Single-pass membrane protein</topology>
    </subcellularLocation>
</comment>
<name>A0A4V4IHS7_AURPU</name>
<evidence type="ECO:0000256" key="5">
    <source>
        <dbReference type="ARBA" id="ARBA00022792"/>
    </source>
</evidence>
<dbReference type="InterPro" id="IPR036636">
    <property type="entry name" value="COX7C/Cox8_sf"/>
</dbReference>
<dbReference type="EMBL" id="QZAT01000022">
    <property type="protein sequence ID" value="THX31543.1"/>
    <property type="molecule type" value="Genomic_DNA"/>
</dbReference>
<keyword evidence="5" id="KW-0999">Mitochondrion inner membrane</keyword>
<dbReference type="EMBL" id="QZAL01000085">
    <property type="protein sequence ID" value="THW40044.1"/>
    <property type="molecule type" value="Genomic_DNA"/>
</dbReference>
<evidence type="ECO:0000256" key="2">
    <source>
        <dbReference type="ARBA" id="ARBA00004673"/>
    </source>
</evidence>
<protein>
    <submittedName>
        <fullName evidence="10">Uncharacterized protein</fullName>
    </submittedName>
</protein>
<sequence length="109" mass="12404">MGAIAQLTPAVQMLSRSAMRMPTVANQIVARRTFSSTRMQLASPYHYPEGPRSNLPFNPLTKFFAIRFWGFMGELPSHTHTLYHVLTFRTATGFFLPFGVAVWQLNKNQ</sequence>
<evidence type="ECO:0000256" key="1">
    <source>
        <dbReference type="ARBA" id="ARBA00004434"/>
    </source>
</evidence>
<gene>
    <name evidence="11" type="ORF">D6D12_02800</name>
    <name evidence="10" type="ORF">D6D22_06007</name>
</gene>
<dbReference type="Proteomes" id="UP000310374">
    <property type="component" value="Unassembled WGS sequence"/>
</dbReference>
<organism evidence="10 13">
    <name type="scientific">Aureobasidium pullulans</name>
    <name type="common">Black yeast</name>
    <name type="synonym">Pullularia pullulans</name>
    <dbReference type="NCBI Taxonomy" id="5580"/>
    <lineage>
        <taxon>Eukaryota</taxon>
        <taxon>Fungi</taxon>
        <taxon>Dikarya</taxon>
        <taxon>Ascomycota</taxon>
        <taxon>Pezizomycotina</taxon>
        <taxon>Dothideomycetes</taxon>
        <taxon>Dothideomycetidae</taxon>
        <taxon>Dothideales</taxon>
        <taxon>Saccotheciaceae</taxon>
        <taxon>Aureobasidium</taxon>
    </lineage>
</organism>
<comment type="pathway">
    <text evidence="2">Energy metabolism; oxidative phosphorylation.</text>
</comment>
<comment type="caution">
    <text evidence="10">The sequence shown here is derived from an EMBL/GenBank/DDBJ whole genome shotgun (WGS) entry which is preliminary data.</text>
</comment>
<dbReference type="GO" id="GO:0005743">
    <property type="term" value="C:mitochondrial inner membrane"/>
    <property type="evidence" value="ECO:0007669"/>
    <property type="project" value="UniProtKB-SubCell"/>
</dbReference>
<evidence type="ECO:0000256" key="8">
    <source>
        <dbReference type="ARBA" id="ARBA00023128"/>
    </source>
</evidence>
<dbReference type="GO" id="GO:0045277">
    <property type="term" value="C:respiratory chain complex IV"/>
    <property type="evidence" value="ECO:0007669"/>
    <property type="project" value="InterPro"/>
</dbReference>
<dbReference type="Proteomes" id="UP000310687">
    <property type="component" value="Unassembled WGS sequence"/>
</dbReference>
<keyword evidence="6" id="KW-0809">Transit peptide</keyword>
<evidence type="ECO:0000313" key="13">
    <source>
        <dbReference type="Proteomes" id="UP000310687"/>
    </source>
</evidence>
<comment type="similarity">
    <text evidence="3">Belongs to the cytochrome c oxidase VIIc family.</text>
</comment>
<accession>A0A4V4IHS7</accession>
<evidence type="ECO:0000256" key="6">
    <source>
        <dbReference type="ARBA" id="ARBA00022946"/>
    </source>
</evidence>
<evidence type="ECO:0000313" key="10">
    <source>
        <dbReference type="EMBL" id="THW40044.1"/>
    </source>
</evidence>
<dbReference type="GO" id="GO:0006123">
    <property type="term" value="P:mitochondrial electron transport, cytochrome c to oxygen"/>
    <property type="evidence" value="ECO:0007669"/>
    <property type="project" value="InterPro"/>
</dbReference>
<evidence type="ECO:0000313" key="11">
    <source>
        <dbReference type="EMBL" id="THX31543.1"/>
    </source>
</evidence>
<evidence type="ECO:0000256" key="4">
    <source>
        <dbReference type="ARBA" id="ARBA00022692"/>
    </source>
</evidence>
<evidence type="ECO:0000313" key="12">
    <source>
        <dbReference type="Proteomes" id="UP000310374"/>
    </source>
</evidence>
<evidence type="ECO:0000256" key="3">
    <source>
        <dbReference type="ARBA" id="ARBA00010514"/>
    </source>
</evidence>
<evidence type="ECO:0000256" key="9">
    <source>
        <dbReference type="ARBA" id="ARBA00023136"/>
    </source>
</evidence>
<dbReference type="UniPathway" id="UPA00705"/>
<dbReference type="PANTHER" id="PTHR13313">
    <property type="entry name" value="CYTOCHROME C OXIDASE SUBUNIT VIIC"/>
    <property type="match status" value="1"/>
</dbReference>
<keyword evidence="9" id="KW-0472">Membrane</keyword>
<dbReference type="InterPro" id="IPR004202">
    <property type="entry name" value="COX7C/Cox8"/>
</dbReference>
<dbReference type="AlphaFoldDB" id="A0A4V4IHS7"/>
<dbReference type="Pfam" id="PF02935">
    <property type="entry name" value="COX7C"/>
    <property type="match status" value="1"/>
</dbReference>
<keyword evidence="4" id="KW-0812">Transmembrane</keyword>
<keyword evidence="8" id="KW-0496">Mitochondrion</keyword>
<proteinExistence type="inferred from homology"/>
<evidence type="ECO:0000256" key="7">
    <source>
        <dbReference type="ARBA" id="ARBA00022989"/>
    </source>
</evidence>
<reference evidence="12 13" key="1">
    <citation type="submission" date="2018-10" db="EMBL/GenBank/DDBJ databases">
        <title>Fifty Aureobasidium pullulans genomes reveal a recombining polyextremotolerant generalist.</title>
        <authorList>
            <person name="Gostincar C."/>
            <person name="Turk M."/>
            <person name="Zajc J."/>
            <person name="Gunde-Cimerman N."/>
        </authorList>
    </citation>
    <scope>NUCLEOTIDE SEQUENCE [LARGE SCALE GENOMIC DNA]</scope>
    <source>
        <strain evidence="11 12">EXF-10081</strain>
        <strain evidence="10 13">EXF-11013</strain>
    </source>
</reference>
<dbReference type="PANTHER" id="PTHR13313:SF0">
    <property type="entry name" value="CYTOCHROME C OXIDASE SUBUNIT 7C, MITOCHONDRIAL"/>
    <property type="match status" value="1"/>
</dbReference>
<dbReference type="Gene3D" id="4.10.49.10">
    <property type="entry name" value="Cytochrome c oxidase subunit VIIc"/>
    <property type="match status" value="1"/>
</dbReference>